<keyword evidence="3" id="KW-1185">Reference proteome</keyword>
<dbReference type="EMBL" id="OZ034821">
    <property type="protein sequence ID" value="CAL1407140.1"/>
    <property type="molecule type" value="Genomic_DNA"/>
</dbReference>
<evidence type="ECO:0000313" key="3">
    <source>
        <dbReference type="Proteomes" id="UP001497516"/>
    </source>
</evidence>
<proteinExistence type="predicted"/>
<evidence type="ECO:0000256" key="1">
    <source>
        <dbReference type="SAM" id="MobiDB-lite"/>
    </source>
</evidence>
<sequence>MLGVACYPQWRQLFSMDELSYYKLCVEFYSTFTHVVPTSKKSRPYVEFMLGGQPQVLTYDAFAQAMGFETTYMKTTKRSTPSTFITRPHSRPSTAPSTSRTSLRLAAPMR</sequence>
<accession>A0AAV2GBU0</accession>
<evidence type="ECO:0000313" key="2">
    <source>
        <dbReference type="EMBL" id="CAL1407140.1"/>
    </source>
</evidence>
<feature type="region of interest" description="Disordered" evidence="1">
    <location>
        <begin position="79"/>
        <end position="110"/>
    </location>
</feature>
<gene>
    <name evidence="2" type="ORF">LTRI10_LOCUS46826</name>
</gene>
<name>A0AAV2GBU0_9ROSI</name>
<protein>
    <submittedName>
        <fullName evidence="2">Uncharacterized protein</fullName>
    </submittedName>
</protein>
<dbReference type="Proteomes" id="UP001497516">
    <property type="component" value="Chromosome 8"/>
</dbReference>
<feature type="compositionally biased region" description="Low complexity" evidence="1">
    <location>
        <begin position="91"/>
        <end position="104"/>
    </location>
</feature>
<organism evidence="2 3">
    <name type="scientific">Linum trigynum</name>
    <dbReference type="NCBI Taxonomy" id="586398"/>
    <lineage>
        <taxon>Eukaryota</taxon>
        <taxon>Viridiplantae</taxon>
        <taxon>Streptophyta</taxon>
        <taxon>Embryophyta</taxon>
        <taxon>Tracheophyta</taxon>
        <taxon>Spermatophyta</taxon>
        <taxon>Magnoliopsida</taxon>
        <taxon>eudicotyledons</taxon>
        <taxon>Gunneridae</taxon>
        <taxon>Pentapetalae</taxon>
        <taxon>rosids</taxon>
        <taxon>fabids</taxon>
        <taxon>Malpighiales</taxon>
        <taxon>Linaceae</taxon>
        <taxon>Linum</taxon>
    </lineage>
</organism>
<reference evidence="2 3" key="1">
    <citation type="submission" date="2024-04" db="EMBL/GenBank/DDBJ databases">
        <authorList>
            <person name="Fracassetti M."/>
        </authorList>
    </citation>
    <scope>NUCLEOTIDE SEQUENCE [LARGE SCALE GENOMIC DNA]</scope>
</reference>
<dbReference type="AlphaFoldDB" id="A0AAV2GBU0"/>